<protein>
    <submittedName>
        <fullName evidence="1">Uncharacterized protein</fullName>
    </submittedName>
</protein>
<sequence>MELLQTQIDLELRQLSGRISRTDDLLGLLRIASNFAELGQKDRVERLLVEICDHQIISEFEHRDRVWISRMLAQLWFSLGDQSKAMAEISCIETRIASASEERLKDEALWQLFLLWHQQADVSEMTRVLSRFNGSFYRLKCQERLIKLLCAQGNFVAAQKHIAQIKEQGDRIFPLKWMCNAMLKHGKAENAVWVVNDLLSSAAMRAVVLSSSLLHWQQVQDGELADV</sequence>
<accession>A0ABT6G881</accession>
<proteinExistence type="predicted"/>
<dbReference type="RefSeq" id="WP_147250738.1">
    <property type="nucleotide sequence ID" value="NZ_JARSBO010000002.1"/>
</dbReference>
<keyword evidence="2" id="KW-1185">Reference proteome</keyword>
<organism evidence="1 2">
    <name type="scientific">Thalassospira aquimaris</name>
    <dbReference type="NCBI Taxonomy" id="3037796"/>
    <lineage>
        <taxon>Bacteria</taxon>
        <taxon>Pseudomonadati</taxon>
        <taxon>Pseudomonadota</taxon>
        <taxon>Alphaproteobacteria</taxon>
        <taxon>Rhodospirillales</taxon>
        <taxon>Thalassospiraceae</taxon>
        <taxon>Thalassospira</taxon>
    </lineage>
</organism>
<comment type="caution">
    <text evidence="1">The sequence shown here is derived from an EMBL/GenBank/DDBJ whole genome shotgun (WGS) entry which is preliminary data.</text>
</comment>
<name>A0ABT6G881_9PROT</name>
<dbReference type="Proteomes" id="UP001529180">
    <property type="component" value="Unassembled WGS sequence"/>
</dbReference>
<evidence type="ECO:0000313" key="1">
    <source>
        <dbReference type="EMBL" id="MDG4718271.1"/>
    </source>
</evidence>
<reference evidence="1 2" key="1">
    <citation type="submission" date="2023-03" db="EMBL/GenBank/DDBJ databases">
        <title>Strain FZY0004 represents a novel species in the genus Thalassospira isolated from seawater.</title>
        <authorList>
            <person name="Fu Z.-Y."/>
        </authorList>
    </citation>
    <scope>NUCLEOTIDE SEQUENCE [LARGE SCALE GENOMIC DNA]</scope>
    <source>
        <strain evidence="1 2">FZY0004</strain>
    </source>
</reference>
<dbReference type="EMBL" id="JARSBO010000002">
    <property type="protein sequence ID" value="MDG4718271.1"/>
    <property type="molecule type" value="Genomic_DNA"/>
</dbReference>
<gene>
    <name evidence="1" type="ORF">P7680_04635</name>
</gene>
<evidence type="ECO:0000313" key="2">
    <source>
        <dbReference type="Proteomes" id="UP001529180"/>
    </source>
</evidence>